<dbReference type="EMBL" id="JAELVM010000002">
    <property type="protein sequence ID" value="MBL1221535.1"/>
    <property type="molecule type" value="Genomic_DNA"/>
</dbReference>
<evidence type="ECO:0008006" key="4">
    <source>
        <dbReference type="Google" id="ProtNLM"/>
    </source>
</evidence>
<feature type="transmembrane region" description="Helical" evidence="1">
    <location>
        <begin position="61"/>
        <end position="80"/>
    </location>
</feature>
<evidence type="ECO:0000256" key="1">
    <source>
        <dbReference type="SAM" id="Phobius"/>
    </source>
</evidence>
<organism evidence="2 3">
    <name type="scientific">Chryseobacterium endalhagicum</name>
    <dbReference type="NCBI Taxonomy" id="2797638"/>
    <lineage>
        <taxon>Bacteria</taxon>
        <taxon>Pseudomonadati</taxon>
        <taxon>Bacteroidota</taxon>
        <taxon>Flavobacteriia</taxon>
        <taxon>Flavobacteriales</taxon>
        <taxon>Weeksellaceae</taxon>
        <taxon>Chryseobacterium group</taxon>
        <taxon>Chryseobacterium</taxon>
    </lineage>
</organism>
<keyword evidence="1" id="KW-0472">Membrane</keyword>
<gene>
    <name evidence="2" type="ORF">JET18_11835</name>
</gene>
<dbReference type="Proteomes" id="UP000661696">
    <property type="component" value="Unassembled WGS sequence"/>
</dbReference>
<proteinExistence type="predicted"/>
<keyword evidence="3" id="KW-1185">Reference proteome</keyword>
<accession>A0ABS1QG05</accession>
<keyword evidence="1" id="KW-1133">Transmembrane helix</keyword>
<name>A0ABS1QG05_9FLAO</name>
<dbReference type="InterPro" id="IPR016032">
    <property type="entry name" value="Sig_transdc_resp-reg_C-effctor"/>
</dbReference>
<protein>
    <recommendedName>
        <fullName evidence="4">HTH luxR-type domain-containing protein</fullName>
    </recommendedName>
</protein>
<evidence type="ECO:0000313" key="2">
    <source>
        <dbReference type="EMBL" id="MBL1221535.1"/>
    </source>
</evidence>
<sequence length="251" mass="29522">MNNNEKIKELSYKLLELHERADEENKKNFADVSDVLNGYVIKSINQRYAHQLEDQKVRNRLMFISIFLLVSLFCFIFVMLRIKHRKGKELAAKEKIILQKSKTILENNIRLQEDKISNLHLNLNLKIETEKEFLEHIKKVKRAKNIDAEQTISDLFFKINNLIQIDKKNYDLINESSLENKQFVDKLSAMFPGLTQQDLKYCVYFKLELSSKEISLLENITEGSARVYKTKIKTKMDLGKDTDLNSFLKTI</sequence>
<dbReference type="RefSeq" id="WP_202091286.1">
    <property type="nucleotide sequence ID" value="NZ_JAELVM010000002.1"/>
</dbReference>
<dbReference type="SUPFAM" id="SSF46894">
    <property type="entry name" value="C-terminal effector domain of the bipartite response regulators"/>
    <property type="match status" value="1"/>
</dbReference>
<evidence type="ECO:0000313" key="3">
    <source>
        <dbReference type="Proteomes" id="UP000661696"/>
    </source>
</evidence>
<keyword evidence="1" id="KW-0812">Transmembrane</keyword>
<comment type="caution">
    <text evidence="2">The sequence shown here is derived from an EMBL/GenBank/DDBJ whole genome shotgun (WGS) entry which is preliminary data.</text>
</comment>
<reference evidence="2 3" key="1">
    <citation type="submission" date="2020-12" db="EMBL/GenBank/DDBJ databases">
        <title>Chryseobacterium endoalhailicus sp. nov., isolated from seed of leguminous plant.</title>
        <authorList>
            <person name="Zhang X."/>
        </authorList>
    </citation>
    <scope>NUCLEOTIDE SEQUENCE [LARGE SCALE GENOMIC DNA]</scope>
    <source>
        <strain evidence="2 3">L7</strain>
    </source>
</reference>